<dbReference type="PANTHER" id="PTHR28457">
    <property type="entry name" value="COILED-COIL DOMAIN-CONTAINING PROTEIN 189"/>
    <property type="match status" value="1"/>
</dbReference>
<feature type="region of interest" description="Disordered" evidence="1">
    <location>
        <begin position="1"/>
        <end position="31"/>
    </location>
</feature>
<accession>A0A670IT82</accession>
<dbReference type="GeneID" id="114597162"/>
<dbReference type="KEGG" id="pmua:114597162"/>
<protein>
    <submittedName>
        <fullName evidence="2">Ciliary associated calcium binding coiled-coil 1</fullName>
    </submittedName>
</protein>
<dbReference type="Pfam" id="PF14769">
    <property type="entry name" value="CLAMP"/>
    <property type="match status" value="1"/>
</dbReference>
<reference evidence="2" key="3">
    <citation type="submission" date="2025-09" db="UniProtKB">
        <authorList>
            <consortium name="Ensembl"/>
        </authorList>
    </citation>
    <scope>IDENTIFICATION</scope>
</reference>
<dbReference type="RefSeq" id="XP_028585190.1">
    <property type="nucleotide sequence ID" value="XM_028729357.1"/>
</dbReference>
<dbReference type="OrthoDB" id="2126027at2759"/>
<dbReference type="OMA" id="LEDNIKW"/>
<gene>
    <name evidence="2" type="primary">CABCOCO1</name>
</gene>
<evidence type="ECO:0000313" key="3">
    <source>
        <dbReference type="Proteomes" id="UP000472272"/>
    </source>
</evidence>
<reference evidence="2" key="2">
    <citation type="submission" date="2025-08" db="UniProtKB">
        <authorList>
            <consortium name="Ensembl"/>
        </authorList>
    </citation>
    <scope>IDENTIFICATION</scope>
</reference>
<dbReference type="GeneTree" id="ENSGT00390000004181"/>
<dbReference type="AlphaFoldDB" id="A0A670IT82"/>
<evidence type="ECO:0000313" key="2">
    <source>
        <dbReference type="Ensembl" id="ENSPMRP00000015001.1"/>
    </source>
</evidence>
<proteinExistence type="predicted"/>
<dbReference type="Ensembl" id="ENSPMRT00000016027.1">
    <property type="protein sequence ID" value="ENSPMRP00000015001.1"/>
    <property type="gene ID" value="ENSPMRG00000010007.1"/>
</dbReference>
<dbReference type="Proteomes" id="UP000472272">
    <property type="component" value="Chromosome 5"/>
</dbReference>
<reference evidence="2 3" key="1">
    <citation type="journal article" date="2019" name="Proc. Natl. Acad. Sci. U.S.A.">
        <title>Regulatory changes in pterin and carotenoid genes underlie balanced color polymorphisms in the wall lizard.</title>
        <authorList>
            <person name="Andrade P."/>
            <person name="Pinho C."/>
            <person name="Perez I de Lanuza G."/>
            <person name="Afonso S."/>
            <person name="Brejcha J."/>
            <person name="Rubin C.J."/>
            <person name="Wallerman O."/>
            <person name="Pereira P."/>
            <person name="Sabatino S.J."/>
            <person name="Bellati A."/>
            <person name="Pellitteri-Rosa D."/>
            <person name="Bosakova Z."/>
            <person name="Bunikis I."/>
            <person name="Carretero M.A."/>
            <person name="Feiner N."/>
            <person name="Marsik P."/>
            <person name="Pauperio F."/>
            <person name="Salvi D."/>
            <person name="Soler L."/>
            <person name="While G.M."/>
            <person name="Uller T."/>
            <person name="Font E."/>
            <person name="Andersson L."/>
            <person name="Carneiro M."/>
        </authorList>
    </citation>
    <scope>NUCLEOTIDE SEQUENCE</scope>
</reference>
<evidence type="ECO:0000256" key="1">
    <source>
        <dbReference type="SAM" id="MobiDB-lite"/>
    </source>
</evidence>
<dbReference type="PANTHER" id="PTHR28457:SF3">
    <property type="entry name" value="CILIARY-ASSOCIATED CALCIUM-BINDING COILED-COIL PROTEIN 1"/>
    <property type="match status" value="1"/>
</dbReference>
<keyword evidence="3" id="KW-1185">Reference proteome</keyword>
<name>A0A670IT82_PODMU</name>
<organism evidence="2 3">
    <name type="scientific">Podarcis muralis</name>
    <name type="common">Wall lizard</name>
    <name type="synonym">Lacerta muralis</name>
    <dbReference type="NCBI Taxonomy" id="64176"/>
    <lineage>
        <taxon>Eukaryota</taxon>
        <taxon>Metazoa</taxon>
        <taxon>Chordata</taxon>
        <taxon>Craniata</taxon>
        <taxon>Vertebrata</taxon>
        <taxon>Euteleostomi</taxon>
        <taxon>Lepidosauria</taxon>
        <taxon>Squamata</taxon>
        <taxon>Bifurcata</taxon>
        <taxon>Unidentata</taxon>
        <taxon>Episquamata</taxon>
        <taxon>Laterata</taxon>
        <taxon>Lacertibaenia</taxon>
        <taxon>Lacertidae</taxon>
        <taxon>Podarcis</taxon>
    </lineage>
</organism>
<sequence length="331" mass="36946">MSGSARPSHPKGHPGSSPRSHHAPARKISTGSADMLRAVVMAAKKNKAKEKEKGASRQDEDAVKEEEAMAWKLLSLTQINILLEQDIAGVQSYMEMFLNMKEPLTSLKQAVLLDYYVSGFWWAKALEFTPVQLGGLLTLLNMLMNNIETQHMTLEDNIQELRNAMAGIGRRNSEKSGGFEFFTVDQAKAIINYLKISIFQHYTLYEFLFYTPREEIVLGDENVVELVKPADSPFPAPLEEGLANNIYSKFIAQIPGEEDATKEMEGGVPLEEEAEAETIVDPLTGYTIEDVQMVLGQLTGEMLSGIQTEINERLQTQQEAYSARIDKLKKA</sequence>
<dbReference type="InterPro" id="IPR032727">
    <property type="entry name" value="CLAMP"/>
</dbReference>
<dbReference type="CTD" id="219621"/>